<dbReference type="Pfam" id="PF05932">
    <property type="entry name" value="CesT"/>
    <property type="match status" value="1"/>
</dbReference>
<accession>A0ABY7VEG6</accession>
<sequence>MNSSLNLLLQEYAHLHQLQASEFDNNKSASIQFEQDIEVHCQLNQEEDLITFYTYVSLIEQDIDQKTLLFMLQANHFGTLTRGHTLSMSPNSNHLMLHNLMPTPGMNQESFSWYIEQLAAATREWRNFLQAPEEAQPESANETFNFLQRV</sequence>
<dbReference type="CDD" id="cd16364">
    <property type="entry name" value="T3SC_I-like"/>
    <property type="match status" value="1"/>
</dbReference>
<dbReference type="SUPFAM" id="SSF69635">
    <property type="entry name" value="Type III secretory system chaperone-like"/>
    <property type="match status" value="1"/>
</dbReference>
<dbReference type="Proteomes" id="UP001215231">
    <property type="component" value="Chromosome"/>
</dbReference>
<name>A0ABY7VEG6_9GAMM</name>
<dbReference type="RefSeq" id="WP_274052354.1">
    <property type="nucleotide sequence ID" value="NZ_CP059693.1"/>
</dbReference>
<organism evidence="1 2">
    <name type="scientific">Thalassomonas haliotis</name>
    <dbReference type="NCBI Taxonomy" id="485448"/>
    <lineage>
        <taxon>Bacteria</taxon>
        <taxon>Pseudomonadati</taxon>
        <taxon>Pseudomonadota</taxon>
        <taxon>Gammaproteobacteria</taxon>
        <taxon>Alteromonadales</taxon>
        <taxon>Colwelliaceae</taxon>
        <taxon>Thalassomonas</taxon>
    </lineage>
</organism>
<gene>
    <name evidence="1" type="ORF">H3N35_00970</name>
</gene>
<proteinExistence type="predicted"/>
<dbReference type="Gene3D" id="3.30.1460.10">
    <property type="match status" value="1"/>
</dbReference>
<protein>
    <submittedName>
        <fullName evidence="1">Type III secretion system chaperone</fullName>
    </submittedName>
</protein>
<evidence type="ECO:0000313" key="2">
    <source>
        <dbReference type="Proteomes" id="UP001215231"/>
    </source>
</evidence>
<reference evidence="1 2" key="1">
    <citation type="journal article" date="2022" name="Mar. Drugs">
        <title>Bioassay-Guided Fractionation Leads to the Detection of Cholic Acid Generated by the Rare Thalassomonas sp.</title>
        <authorList>
            <person name="Pheiffer F."/>
            <person name="Schneider Y.K."/>
            <person name="Hansen E.H."/>
            <person name="Andersen J.H."/>
            <person name="Isaksson J."/>
            <person name="Busche T."/>
            <person name="R C."/>
            <person name="Kalinowski J."/>
            <person name="Zyl L.V."/>
            <person name="Trindade M."/>
        </authorList>
    </citation>
    <scope>NUCLEOTIDE SEQUENCE [LARGE SCALE GENOMIC DNA]</scope>
    <source>
        <strain evidence="1 2">A5K-61T</strain>
    </source>
</reference>
<dbReference type="EMBL" id="CP059693">
    <property type="protein sequence ID" value="WDE12092.1"/>
    <property type="molecule type" value="Genomic_DNA"/>
</dbReference>
<evidence type="ECO:0000313" key="1">
    <source>
        <dbReference type="EMBL" id="WDE12092.1"/>
    </source>
</evidence>
<dbReference type="InterPro" id="IPR010261">
    <property type="entry name" value="Tir_chaperone"/>
</dbReference>
<keyword evidence="2" id="KW-1185">Reference proteome</keyword>